<name>A0ABT4XGA4_9PSED</name>
<gene>
    <name evidence="3" type="ORF">PH586_12460</name>
</gene>
<proteinExistence type="predicted"/>
<dbReference type="InterPro" id="IPR013096">
    <property type="entry name" value="Cupin_2"/>
</dbReference>
<dbReference type="Pfam" id="PF07883">
    <property type="entry name" value="Cupin_2"/>
    <property type="match status" value="1"/>
</dbReference>
<evidence type="ECO:0000256" key="1">
    <source>
        <dbReference type="SAM" id="SignalP"/>
    </source>
</evidence>
<evidence type="ECO:0000313" key="3">
    <source>
        <dbReference type="EMBL" id="MDA7087197.1"/>
    </source>
</evidence>
<dbReference type="RefSeq" id="WP_271348083.1">
    <property type="nucleotide sequence ID" value="NZ_JAQJZJ010000005.1"/>
</dbReference>
<dbReference type="InterPro" id="IPR014710">
    <property type="entry name" value="RmlC-like_jellyroll"/>
</dbReference>
<dbReference type="Gene3D" id="2.60.120.10">
    <property type="entry name" value="Jelly Rolls"/>
    <property type="match status" value="1"/>
</dbReference>
<feature type="chain" id="PRO_5045447456" evidence="1">
    <location>
        <begin position="26"/>
        <end position="158"/>
    </location>
</feature>
<feature type="signal peptide" evidence="1">
    <location>
        <begin position="1"/>
        <end position="25"/>
    </location>
</feature>
<sequence>MTPFPYLAATLAILSGFLLMPVASADESAFVAAKASELQWAPAPSVGPGAMMTVIEGDLKKTEPFTLRLMLPANSTIGVHTHPTTERVTVISGNFYLGIGDKPDPTAAVTYQAGDTVIIPAGMAMFAGTGADEAILQLHGDGPWGITYHDPADDPANH</sequence>
<keyword evidence="4" id="KW-1185">Reference proteome</keyword>
<evidence type="ECO:0000313" key="4">
    <source>
        <dbReference type="Proteomes" id="UP001212042"/>
    </source>
</evidence>
<comment type="caution">
    <text evidence="3">The sequence shown here is derived from an EMBL/GenBank/DDBJ whole genome shotgun (WGS) entry which is preliminary data.</text>
</comment>
<protein>
    <submittedName>
        <fullName evidence="3">Cupin domain-containing protein</fullName>
    </submittedName>
</protein>
<dbReference type="Proteomes" id="UP001212042">
    <property type="component" value="Unassembled WGS sequence"/>
</dbReference>
<feature type="domain" description="Cupin type-2" evidence="2">
    <location>
        <begin position="70"/>
        <end position="123"/>
    </location>
</feature>
<keyword evidence="1" id="KW-0732">Signal</keyword>
<organism evidence="3 4">
    <name type="scientific">Pseudomonas aestuarii</name>
    <dbReference type="NCBI Taxonomy" id="3018340"/>
    <lineage>
        <taxon>Bacteria</taxon>
        <taxon>Pseudomonadati</taxon>
        <taxon>Pseudomonadota</taxon>
        <taxon>Gammaproteobacteria</taxon>
        <taxon>Pseudomonadales</taxon>
        <taxon>Pseudomonadaceae</taxon>
        <taxon>Pseudomonas</taxon>
    </lineage>
</organism>
<accession>A0ABT4XGA4</accession>
<dbReference type="CDD" id="cd06989">
    <property type="entry name" value="cupin_DRT102"/>
    <property type="match status" value="1"/>
</dbReference>
<evidence type="ECO:0000259" key="2">
    <source>
        <dbReference type="Pfam" id="PF07883"/>
    </source>
</evidence>
<dbReference type="SUPFAM" id="SSF51182">
    <property type="entry name" value="RmlC-like cupins"/>
    <property type="match status" value="1"/>
</dbReference>
<dbReference type="EMBL" id="JAQJZJ010000005">
    <property type="protein sequence ID" value="MDA7087197.1"/>
    <property type="molecule type" value="Genomic_DNA"/>
</dbReference>
<reference evidence="3 4" key="1">
    <citation type="submission" date="2023-01" db="EMBL/GenBank/DDBJ databases">
        <title>Pseudomonas SA3-5T sp. nov., isolated from tidal flat sediment.</title>
        <authorList>
            <person name="Kim H.S."/>
            <person name="Kim J.-S."/>
            <person name="Suh M.K."/>
            <person name="Eom M.K."/>
            <person name="Lee J.-S."/>
        </authorList>
    </citation>
    <scope>NUCLEOTIDE SEQUENCE [LARGE SCALE GENOMIC DNA]</scope>
    <source>
        <strain evidence="3 4">SA3-5</strain>
    </source>
</reference>
<dbReference type="InterPro" id="IPR011051">
    <property type="entry name" value="RmlC_Cupin_sf"/>
</dbReference>